<dbReference type="RefSeq" id="WP_327597219.1">
    <property type="nucleotide sequence ID" value="NZ_JAYXHS010000001.1"/>
</dbReference>
<dbReference type="PRINTS" id="PR00040">
    <property type="entry name" value="HTHMERR"/>
</dbReference>
<keyword evidence="8" id="KW-1185">Reference proteome</keyword>
<dbReference type="InterPro" id="IPR009061">
    <property type="entry name" value="DNA-bd_dom_put_sf"/>
</dbReference>
<evidence type="ECO:0000259" key="6">
    <source>
        <dbReference type="PROSITE" id="PS50937"/>
    </source>
</evidence>
<gene>
    <name evidence="7" type="primary">cueR</name>
    <name evidence="7" type="ORF">VVD49_00810</name>
</gene>
<keyword evidence="4" id="KW-0238">DNA-binding</keyword>
<protein>
    <submittedName>
        <fullName evidence="7">Cu(I)-responsive transcriptional regulator</fullName>
    </submittedName>
</protein>
<evidence type="ECO:0000256" key="5">
    <source>
        <dbReference type="ARBA" id="ARBA00023163"/>
    </source>
</evidence>
<dbReference type="EMBL" id="JAYXHS010000001">
    <property type="protein sequence ID" value="MEC5384237.1"/>
    <property type="molecule type" value="Genomic_DNA"/>
</dbReference>
<evidence type="ECO:0000256" key="1">
    <source>
        <dbReference type="ARBA" id="ARBA00004496"/>
    </source>
</evidence>
<evidence type="ECO:0000256" key="3">
    <source>
        <dbReference type="ARBA" id="ARBA00023015"/>
    </source>
</evidence>
<dbReference type="Pfam" id="PF09278">
    <property type="entry name" value="MerR-DNA-bind"/>
    <property type="match status" value="1"/>
</dbReference>
<reference evidence="7 8" key="1">
    <citation type="submission" date="2024-01" db="EMBL/GenBank/DDBJ databases">
        <title>Uliginosibacterium soil sp. nov.</title>
        <authorList>
            <person name="Lv Y."/>
        </authorList>
    </citation>
    <scope>NUCLEOTIDE SEQUENCE [LARGE SCALE GENOMIC DNA]</scope>
    <source>
        <strain evidence="7 8">H3</strain>
    </source>
</reference>
<dbReference type="Pfam" id="PF00376">
    <property type="entry name" value="MerR"/>
    <property type="match status" value="1"/>
</dbReference>
<proteinExistence type="predicted"/>
<dbReference type="InterPro" id="IPR047057">
    <property type="entry name" value="MerR_fam"/>
</dbReference>
<keyword evidence="3" id="KW-0805">Transcription regulation</keyword>
<dbReference type="InterPro" id="IPR015358">
    <property type="entry name" value="Tscrpt_reg_MerR_DNA-bd"/>
</dbReference>
<feature type="domain" description="HTH merR-type" evidence="6">
    <location>
        <begin position="19"/>
        <end position="85"/>
    </location>
</feature>
<comment type="caution">
    <text evidence="7">The sequence shown here is derived from an EMBL/GenBank/DDBJ whole genome shotgun (WGS) entry which is preliminary data.</text>
</comment>
<dbReference type="PROSITE" id="PS00552">
    <property type="entry name" value="HTH_MERR_1"/>
    <property type="match status" value="1"/>
</dbReference>
<dbReference type="PANTHER" id="PTHR30204:SF94">
    <property type="entry name" value="HEAVY METAL-DEPENDENT TRANSCRIPTIONAL REGULATOR HI_0293-RELATED"/>
    <property type="match status" value="1"/>
</dbReference>
<dbReference type="CDD" id="cd01108">
    <property type="entry name" value="HTH_CueR"/>
    <property type="match status" value="1"/>
</dbReference>
<evidence type="ECO:0000313" key="8">
    <source>
        <dbReference type="Proteomes" id="UP001331561"/>
    </source>
</evidence>
<dbReference type="InterPro" id="IPR011789">
    <property type="entry name" value="CueR"/>
</dbReference>
<accession>A0ABU6JXW5</accession>
<dbReference type="SMART" id="SM00422">
    <property type="entry name" value="HTH_MERR"/>
    <property type="match status" value="1"/>
</dbReference>
<dbReference type="SUPFAM" id="SSF46955">
    <property type="entry name" value="Putative DNA-binding domain"/>
    <property type="match status" value="1"/>
</dbReference>
<keyword evidence="2" id="KW-0963">Cytoplasm</keyword>
<name>A0ABU6JXW5_9RHOO</name>
<evidence type="ECO:0000256" key="4">
    <source>
        <dbReference type="ARBA" id="ARBA00023125"/>
    </source>
</evidence>
<dbReference type="PANTHER" id="PTHR30204">
    <property type="entry name" value="REDOX-CYCLING DRUG-SENSING TRANSCRIPTIONAL ACTIVATOR SOXR"/>
    <property type="match status" value="1"/>
</dbReference>
<dbReference type="Proteomes" id="UP001331561">
    <property type="component" value="Unassembled WGS sequence"/>
</dbReference>
<dbReference type="Gene3D" id="1.10.1660.10">
    <property type="match status" value="1"/>
</dbReference>
<sequence length="147" mass="16461">MRKTLPERAEALESGLVDIGQAALASGVSVKMLRHYEEIGLLRNVARTAANYRLYGAQQIHTLRFIKRSRTLGFSIEEIRELLSLWEDRRRSSASVKKIAAHHIEELQTKIAELQGMVNTLQHLTHCCAGDGRPDCPILDDLSGEQA</sequence>
<organism evidence="7 8">
    <name type="scientific">Uliginosibacterium silvisoli</name>
    <dbReference type="NCBI Taxonomy" id="3114758"/>
    <lineage>
        <taxon>Bacteria</taxon>
        <taxon>Pseudomonadati</taxon>
        <taxon>Pseudomonadota</taxon>
        <taxon>Betaproteobacteria</taxon>
        <taxon>Rhodocyclales</taxon>
        <taxon>Zoogloeaceae</taxon>
        <taxon>Uliginosibacterium</taxon>
    </lineage>
</organism>
<dbReference type="PROSITE" id="PS50937">
    <property type="entry name" value="HTH_MERR_2"/>
    <property type="match status" value="1"/>
</dbReference>
<evidence type="ECO:0000313" key="7">
    <source>
        <dbReference type="EMBL" id="MEC5384237.1"/>
    </source>
</evidence>
<comment type="subcellular location">
    <subcellularLocation>
        <location evidence="1">Cytoplasm</location>
    </subcellularLocation>
</comment>
<keyword evidence="5" id="KW-0804">Transcription</keyword>
<evidence type="ECO:0000256" key="2">
    <source>
        <dbReference type="ARBA" id="ARBA00022490"/>
    </source>
</evidence>
<dbReference type="InterPro" id="IPR000551">
    <property type="entry name" value="MerR-type_HTH_dom"/>
</dbReference>
<dbReference type="NCBIfam" id="TIGR02044">
    <property type="entry name" value="CueR"/>
    <property type="match status" value="1"/>
</dbReference>